<feature type="domain" description="XdhC Rossmann" evidence="2">
    <location>
        <begin position="168"/>
        <end position="313"/>
    </location>
</feature>
<dbReference type="InterPro" id="IPR003777">
    <property type="entry name" value="XdhC_CoxI"/>
</dbReference>
<dbReference type="EMBL" id="NWUO01000005">
    <property type="protein sequence ID" value="PNS12022.1"/>
    <property type="molecule type" value="Genomic_DNA"/>
</dbReference>
<feature type="domain" description="XdhC- CoxI" evidence="1">
    <location>
        <begin position="17"/>
        <end position="81"/>
    </location>
</feature>
<dbReference type="PANTHER" id="PTHR30388">
    <property type="entry name" value="ALDEHYDE OXIDOREDUCTASE MOLYBDENUM COFACTOR ASSEMBLY PROTEIN"/>
    <property type="match status" value="1"/>
</dbReference>
<evidence type="ECO:0000313" key="3">
    <source>
        <dbReference type="EMBL" id="PNS12022.1"/>
    </source>
</evidence>
<evidence type="ECO:0000313" key="4">
    <source>
        <dbReference type="Proteomes" id="UP000236345"/>
    </source>
</evidence>
<protein>
    <submittedName>
        <fullName evidence="3">XshC-Cox1 family protein</fullName>
    </submittedName>
</protein>
<dbReference type="SUPFAM" id="SSF51735">
    <property type="entry name" value="NAD(P)-binding Rossmann-fold domains"/>
    <property type="match status" value="1"/>
</dbReference>
<comment type="caution">
    <text evidence="3">The sequence shown here is derived from an EMBL/GenBank/DDBJ whole genome shotgun (WGS) entry which is preliminary data.</text>
</comment>
<dbReference type="AlphaFoldDB" id="A0A2K1QAH9"/>
<proteinExistence type="predicted"/>
<name>A0A2K1QAH9_9GAMM</name>
<accession>A0A2K1QAH9</accession>
<sequence>MQHLDMTVIGQATGWLKQQPVWLCTVLSTYGSSPRSPGALMAATRDGRYSGSLSGGCVEEDFLRRIAAGEYQTASQVIRYGEGGLAPDVALPCGGVLDVLIEYLPAGDASIAYLTCHADALDGHYALIKRLTLPEACHSLEKCGFVSATQVERRQEQIILHLAAAPRLLIAGLSSVALYCAEFAVALGFEVVVCENRPEVLENFAAGLKPDVILLRQFPARYIEERGCHSNTAIVALTHDPRMDDLTLMEAIHTPAFYIGAMGSERNSIRRRQRLQQIAEFTEQELARIHAPIGLPIGSKTPAEIALAVLAAIVQHKNSILSASPTVMNGAEEAWVNDSNSERLYESRNKLTPEELRLMAAN</sequence>
<dbReference type="Pfam" id="PF02625">
    <property type="entry name" value="XdhC_CoxI"/>
    <property type="match status" value="1"/>
</dbReference>
<keyword evidence="4" id="KW-1185">Reference proteome</keyword>
<dbReference type="RefSeq" id="WP_103059379.1">
    <property type="nucleotide sequence ID" value="NZ_BSOF01000029.1"/>
</dbReference>
<dbReference type="InterPro" id="IPR036291">
    <property type="entry name" value="NAD(P)-bd_dom_sf"/>
</dbReference>
<dbReference type="PANTHER" id="PTHR30388:SF4">
    <property type="entry name" value="MOLYBDENUM COFACTOR INSERTION CHAPERONE PAOD"/>
    <property type="match status" value="1"/>
</dbReference>
<dbReference type="Gene3D" id="3.40.50.720">
    <property type="entry name" value="NAD(P)-binding Rossmann-like Domain"/>
    <property type="match status" value="1"/>
</dbReference>
<evidence type="ECO:0000259" key="2">
    <source>
        <dbReference type="Pfam" id="PF13478"/>
    </source>
</evidence>
<evidence type="ECO:0000259" key="1">
    <source>
        <dbReference type="Pfam" id="PF02625"/>
    </source>
</evidence>
<reference evidence="4" key="1">
    <citation type="submission" date="2017-09" db="EMBL/GenBank/DDBJ databases">
        <authorList>
            <person name="Palmer M."/>
            <person name="Steenkamp E.T."/>
            <person name="Coetzee M.P."/>
            <person name="Avontuur J.R."/>
            <person name="Van Zyl E."/>
            <person name="Chan W.-Y."/>
            <person name="Blom J."/>
            <person name="Venter S.N."/>
        </authorList>
    </citation>
    <scope>NUCLEOTIDE SEQUENCE [LARGE SCALE GENOMIC DNA]</scope>
    <source>
        <strain evidence="4">QC88-366</strain>
    </source>
</reference>
<dbReference type="InterPro" id="IPR052698">
    <property type="entry name" value="MoCofactor_Util/Proc"/>
</dbReference>
<dbReference type="InterPro" id="IPR027051">
    <property type="entry name" value="XdhC_Rossmann_dom"/>
</dbReference>
<gene>
    <name evidence="3" type="ORF">COO59_08530</name>
</gene>
<dbReference type="Pfam" id="PF13478">
    <property type="entry name" value="XdhC_C"/>
    <property type="match status" value="1"/>
</dbReference>
<dbReference type="OrthoDB" id="9815497at2"/>
<organism evidence="3 4">
    <name type="scientific">Mixta theicola</name>
    <dbReference type="NCBI Taxonomy" id="1458355"/>
    <lineage>
        <taxon>Bacteria</taxon>
        <taxon>Pseudomonadati</taxon>
        <taxon>Pseudomonadota</taxon>
        <taxon>Gammaproteobacteria</taxon>
        <taxon>Enterobacterales</taxon>
        <taxon>Erwiniaceae</taxon>
        <taxon>Mixta</taxon>
    </lineage>
</organism>
<dbReference type="Proteomes" id="UP000236345">
    <property type="component" value="Unassembled WGS sequence"/>
</dbReference>